<dbReference type="PANTHER" id="PTHR28049:SF1">
    <property type="entry name" value="DSC E3 UBIQUITIN LIGASE COMPLEX SUBUNIT 3"/>
    <property type="match status" value="1"/>
</dbReference>
<sequence length="528" mass="58137">MALSEKAKGKQRAIDPESIAGPSSSSSHSQPIANIPQSLVIRFTEDVPDLEISVTEKDTIRDLKNTIRRERPELKNRRLRLIHSGRLLTNGTFIYLWLKKLDERQRRATSDEGKGNGGVDASVTPSTIATWLHCSVGREIEQNEEEEDGSQIQPARGFDRLASMGFSESDIASIRRQFHIQHDSFLNGDLGDDDNYDEHARALEEQWIESLDSSDNTSLSASSNSNSSAMQGILVGFFFPFLPFFVNSNKPGQPVFWEDGTEQPPTEPVSYYADGIARRVYDQHSLWDVEIPTRCIMKEAPMQAIGEVSCEIMIPHKLNLLLILSQLPSCLQYNMSHCLRTLRSQSRALRATTHARGLHTSLAIRGSKSALEKFPSPDSHVYKEKVDVDSYPKPSATHVRVPQSDTPGVPPGAFPTTAPYINYPPTDAPDYSGVQFSSTSSDPVAHPITRKVPRHQGGIGDSAAIRFAEAPGEMGARGGSFGGESLIDKQGVESGEGSLAERNPQPDAKDVAEKNSSMGIQEAWKARK</sequence>
<dbReference type="Pfam" id="PF10302">
    <property type="entry name" value="Dsc3_N"/>
    <property type="match status" value="1"/>
</dbReference>
<accession>A0AAW0D059</accession>
<name>A0AAW0D059_9AGAR</name>
<dbReference type="InterPro" id="IPR029071">
    <property type="entry name" value="Ubiquitin-like_domsf"/>
</dbReference>
<dbReference type="InterPro" id="IPR000626">
    <property type="entry name" value="Ubiquitin-like_dom"/>
</dbReference>
<dbReference type="SUPFAM" id="SSF54236">
    <property type="entry name" value="Ubiquitin-like"/>
    <property type="match status" value="1"/>
</dbReference>
<evidence type="ECO:0000259" key="2">
    <source>
        <dbReference type="PROSITE" id="PS50053"/>
    </source>
</evidence>
<evidence type="ECO:0000313" key="3">
    <source>
        <dbReference type="EMBL" id="KAK7045683.1"/>
    </source>
</evidence>
<feature type="compositionally biased region" description="Basic and acidic residues" evidence="1">
    <location>
        <begin position="1"/>
        <end position="15"/>
    </location>
</feature>
<feature type="domain" description="Ubiquitin-like" evidence="2">
    <location>
        <begin position="37"/>
        <end position="94"/>
    </location>
</feature>
<reference evidence="3 4" key="1">
    <citation type="submission" date="2024-01" db="EMBL/GenBank/DDBJ databases">
        <title>A draft genome for a cacao thread blight-causing isolate of Paramarasmius palmivorus.</title>
        <authorList>
            <person name="Baruah I.K."/>
            <person name="Bukari Y."/>
            <person name="Amoako-Attah I."/>
            <person name="Meinhardt L.W."/>
            <person name="Bailey B.A."/>
            <person name="Cohen S.P."/>
        </authorList>
    </citation>
    <scope>NUCLEOTIDE SEQUENCE [LARGE SCALE GENOMIC DNA]</scope>
    <source>
        <strain evidence="3 4">GH-12</strain>
    </source>
</reference>
<feature type="region of interest" description="Disordered" evidence="1">
    <location>
        <begin position="1"/>
        <end position="32"/>
    </location>
</feature>
<dbReference type="EMBL" id="JAYKXP010000024">
    <property type="protein sequence ID" value="KAK7045683.1"/>
    <property type="molecule type" value="Genomic_DNA"/>
</dbReference>
<dbReference type="InterPro" id="IPR025390">
    <property type="entry name" value="Dsc3_C"/>
</dbReference>
<dbReference type="GO" id="GO:0005783">
    <property type="term" value="C:endoplasmic reticulum"/>
    <property type="evidence" value="ECO:0007669"/>
    <property type="project" value="TreeGrafter"/>
</dbReference>
<protein>
    <recommendedName>
        <fullName evidence="2">Ubiquitin-like domain-containing protein</fullName>
    </recommendedName>
</protein>
<comment type="caution">
    <text evidence="3">The sequence shown here is derived from an EMBL/GenBank/DDBJ whole genome shotgun (WGS) entry which is preliminary data.</text>
</comment>
<dbReference type="InterPro" id="IPR019413">
    <property type="entry name" value="Dsc3_ub-like_dom"/>
</dbReference>
<dbReference type="AlphaFoldDB" id="A0AAW0D059"/>
<proteinExistence type="predicted"/>
<dbReference type="InterPro" id="IPR045226">
    <property type="entry name" value="Dsc3"/>
</dbReference>
<gene>
    <name evidence="3" type="ORF">VNI00_007516</name>
</gene>
<dbReference type="Gene3D" id="3.10.20.90">
    <property type="entry name" value="Phosphatidylinositol 3-kinase Catalytic Subunit, Chain A, domain 1"/>
    <property type="match status" value="1"/>
</dbReference>
<dbReference type="PANTHER" id="PTHR28049">
    <property type="entry name" value="TRANSMEMBRANE PROTEIN YOR223W"/>
    <property type="match status" value="1"/>
</dbReference>
<dbReference type="GO" id="GO:0044695">
    <property type="term" value="C:Dsc E3 ubiquitin ligase complex"/>
    <property type="evidence" value="ECO:0007669"/>
    <property type="project" value="InterPro"/>
</dbReference>
<evidence type="ECO:0000313" key="4">
    <source>
        <dbReference type="Proteomes" id="UP001383192"/>
    </source>
</evidence>
<feature type="region of interest" description="Disordered" evidence="1">
    <location>
        <begin position="474"/>
        <end position="528"/>
    </location>
</feature>
<evidence type="ECO:0000256" key="1">
    <source>
        <dbReference type="SAM" id="MobiDB-lite"/>
    </source>
</evidence>
<organism evidence="3 4">
    <name type="scientific">Paramarasmius palmivorus</name>
    <dbReference type="NCBI Taxonomy" id="297713"/>
    <lineage>
        <taxon>Eukaryota</taxon>
        <taxon>Fungi</taxon>
        <taxon>Dikarya</taxon>
        <taxon>Basidiomycota</taxon>
        <taxon>Agaricomycotina</taxon>
        <taxon>Agaricomycetes</taxon>
        <taxon>Agaricomycetidae</taxon>
        <taxon>Agaricales</taxon>
        <taxon>Marasmiineae</taxon>
        <taxon>Marasmiaceae</taxon>
        <taxon>Paramarasmius</taxon>
    </lineage>
</organism>
<dbReference type="PROSITE" id="PS50053">
    <property type="entry name" value="UBIQUITIN_2"/>
    <property type="match status" value="1"/>
</dbReference>
<dbReference type="Pfam" id="PF13373">
    <property type="entry name" value="Dsc3_C"/>
    <property type="match status" value="1"/>
</dbReference>
<dbReference type="Proteomes" id="UP001383192">
    <property type="component" value="Unassembled WGS sequence"/>
</dbReference>
<keyword evidence="4" id="KW-1185">Reference proteome</keyword>